<accession>A0A376U7C0</accession>
<evidence type="ECO:0000313" key="1">
    <source>
        <dbReference type="EMBL" id="STI85249.1"/>
    </source>
</evidence>
<evidence type="ECO:0000313" key="2">
    <source>
        <dbReference type="Proteomes" id="UP000254079"/>
    </source>
</evidence>
<dbReference type="AlphaFoldDB" id="A0A376U7C0"/>
<organism evidence="1 2">
    <name type="scientific">Escherichia coli</name>
    <dbReference type="NCBI Taxonomy" id="562"/>
    <lineage>
        <taxon>Bacteria</taxon>
        <taxon>Pseudomonadati</taxon>
        <taxon>Pseudomonadota</taxon>
        <taxon>Gammaproteobacteria</taxon>
        <taxon>Enterobacterales</taxon>
        <taxon>Enterobacteriaceae</taxon>
        <taxon>Escherichia</taxon>
    </lineage>
</organism>
<gene>
    <name evidence="1" type="ORF">NCTC8622_04332</name>
</gene>
<dbReference type="EMBL" id="UGCP01000002">
    <property type="protein sequence ID" value="STI85249.1"/>
    <property type="molecule type" value="Genomic_DNA"/>
</dbReference>
<proteinExistence type="predicted"/>
<protein>
    <submittedName>
        <fullName evidence="1">Uncharacterized protein</fullName>
    </submittedName>
</protein>
<sequence>MQMEFRVAGVRILINVIHALGVEGRCTTLNTMHLVTFFQQKLCQVRTVLSGYTGDERDF</sequence>
<dbReference type="Proteomes" id="UP000254079">
    <property type="component" value="Unassembled WGS sequence"/>
</dbReference>
<name>A0A376U7C0_ECOLX</name>
<reference evidence="1 2" key="1">
    <citation type="submission" date="2018-06" db="EMBL/GenBank/DDBJ databases">
        <authorList>
            <consortium name="Pathogen Informatics"/>
            <person name="Doyle S."/>
        </authorList>
    </citation>
    <scope>NUCLEOTIDE SEQUENCE [LARGE SCALE GENOMIC DNA]</scope>
    <source>
        <strain evidence="1 2">NCTC8622</strain>
    </source>
</reference>